<feature type="transmembrane region" description="Helical" evidence="2">
    <location>
        <begin position="34"/>
        <end position="55"/>
    </location>
</feature>
<accession>A0A2U2RP18</accession>
<comment type="caution">
    <text evidence="4">The sequence shown here is derived from an EMBL/GenBank/DDBJ whole genome shotgun (WGS) entry which is preliminary data.</text>
</comment>
<organism evidence="4 5">
    <name type="scientific">Brachybacterium endophyticum</name>
    <dbReference type="NCBI Taxonomy" id="2182385"/>
    <lineage>
        <taxon>Bacteria</taxon>
        <taxon>Bacillati</taxon>
        <taxon>Actinomycetota</taxon>
        <taxon>Actinomycetes</taxon>
        <taxon>Micrococcales</taxon>
        <taxon>Dermabacteraceae</taxon>
        <taxon>Brachybacterium</taxon>
    </lineage>
</organism>
<dbReference type="Pfam" id="PF13462">
    <property type="entry name" value="Thioredoxin_4"/>
    <property type="match status" value="1"/>
</dbReference>
<keyword evidence="2" id="KW-1133">Transmembrane helix</keyword>
<keyword evidence="2" id="KW-0472">Membrane</keyword>
<dbReference type="InterPro" id="IPR012336">
    <property type="entry name" value="Thioredoxin-like_fold"/>
</dbReference>
<evidence type="ECO:0000256" key="2">
    <source>
        <dbReference type="SAM" id="Phobius"/>
    </source>
</evidence>
<dbReference type="RefSeq" id="WP_109274509.1">
    <property type="nucleotide sequence ID" value="NZ_QFKX01000001.1"/>
</dbReference>
<proteinExistence type="predicted"/>
<dbReference type="EMBL" id="QFKX01000001">
    <property type="protein sequence ID" value="PWH07622.1"/>
    <property type="molecule type" value="Genomic_DNA"/>
</dbReference>
<feature type="domain" description="Thioredoxin-like fold" evidence="3">
    <location>
        <begin position="87"/>
        <end position="244"/>
    </location>
</feature>
<dbReference type="OrthoDB" id="117402at2"/>
<dbReference type="Proteomes" id="UP000245590">
    <property type="component" value="Unassembled WGS sequence"/>
</dbReference>
<keyword evidence="2" id="KW-0812">Transmembrane</keyword>
<evidence type="ECO:0000259" key="3">
    <source>
        <dbReference type="Pfam" id="PF13462"/>
    </source>
</evidence>
<sequence>MAASNAQERREAQRDAIRRQREAELKRQRSIRTIVITAIVVVALLIAAGIGYLVWSANKPEGPAATPKGTSQEQPYYSLGAPKDSGKPVVELHVDFMCPVCGQFEKINGKDIRSIVDDKEATVHLYTRRFLDSNSTTGDYSTRAANAAACVYNDDPDNFMDFQTALFDNQPGEGTAGLSDDELAQYAQKAGAGKDVASCIDDGTYDRWVREDVDPEAEKHEKADDAKGTPFIKVDEKVVGPGSWSKQGEVKKAVENAAKG</sequence>
<name>A0A2U2RP18_9MICO</name>
<dbReference type="InterPro" id="IPR036249">
    <property type="entry name" value="Thioredoxin-like_sf"/>
</dbReference>
<feature type="region of interest" description="Disordered" evidence="1">
    <location>
        <begin position="238"/>
        <end position="260"/>
    </location>
</feature>
<evidence type="ECO:0000313" key="4">
    <source>
        <dbReference type="EMBL" id="PWH07622.1"/>
    </source>
</evidence>
<evidence type="ECO:0000256" key="1">
    <source>
        <dbReference type="SAM" id="MobiDB-lite"/>
    </source>
</evidence>
<dbReference type="CDD" id="cd02972">
    <property type="entry name" value="DsbA_family"/>
    <property type="match status" value="1"/>
</dbReference>
<evidence type="ECO:0000313" key="5">
    <source>
        <dbReference type="Proteomes" id="UP000245590"/>
    </source>
</evidence>
<gene>
    <name evidence="4" type="ORF">DEO23_03075</name>
</gene>
<keyword evidence="5" id="KW-1185">Reference proteome</keyword>
<dbReference type="Gene3D" id="3.40.30.10">
    <property type="entry name" value="Glutaredoxin"/>
    <property type="match status" value="1"/>
</dbReference>
<reference evidence="4 5" key="1">
    <citation type="submission" date="2018-05" db="EMBL/GenBank/DDBJ databases">
        <title>Brachybacterium sp. M1HQ-2T, whole genome shotgun sequence.</title>
        <authorList>
            <person name="Tuo L."/>
        </authorList>
    </citation>
    <scope>NUCLEOTIDE SEQUENCE [LARGE SCALE GENOMIC DNA]</scope>
    <source>
        <strain evidence="4 5">M1HQ-2</strain>
    </source>
</reference>
<dbReference type="AlphaFoldDB" id="A0A2U2RP18"/>
<protein>
    <recommendedName>
        <fullName evidence="3">Thioredoxin-like fold domain-containing protein</fullName>
    </recommendedName>
</protein>
<dbReference type="SUPFAM" id="SSF52833">
    <property type="entry name" value="Thioredoxin-like"/>
    <property type="match status" value="1"/>
</dbReference>